<evidence type="ECO:0000313" key="1">
    <source>
        <dbReference type="EMBL" id="KKL14668.1"/>
    </source>
</evidence>
<dbReference type="AlphaFoldDB" id="A0A0F9DRV4"/>
<feature type="non-terminal residue" evidence="1">
    <location>
        <position position="1"/>
    </location>
</feature>
<accession>A0A0F9DRV4</accession>
<gene>
    <name evidence="1" type="ORF">LCGC14_2513360</name>
</gene>
<name>A0A0F9DRV4_9ZZZZ</name>
<protein>
    <submittedName>
        <fullName evidence="1">Uncharacterized protein</fullName>
    </submittedName>
</protein>
<proteinExistence type="predicted"/>
<sequence>AALGKKMEWFKSHGMTSRVTIWSDADLGPQWGGGKLIKAVKHNKEDFLAEVKRVEDFVQKRPDWPRLIWMTWDEPQPQGKTTGYKPHGRPCPKMGWVTEAVPNALTTIDAGFWVWEKILPYYTLANLDEPADFVGPEVYAYTKKQGKAFGFAGSKNDLDERVRYQVGMMLIASGATNFQYWHLTVRGMLAKRVNGKLLRSISMVATGEGMDDLKIHRLLEDAMKDPGNSGDAGRAAAANEARAYLKRIHTVWDADHTHDESLPYLGLAADWGYDRFYQDWQEQMARYAAACKGIKWIGATKRE</sequence>
<reference evidence="1" key="1">
    <citation type="journal article" date="2015" name="Nature">
        <title>Complex archaea that bridge the gap between prokaryotes and eukaryotes.</title>
        <authorList>
            <person name="Spang A."/>
            <person name="Saw J.H."/>
            <person name="Jorgensen S.L."/>
            <person name="Zaremba-Niedzwiedzka K."/>
            <person name="Martijn J."/>
            <person name="Lind A.E."/>
            <person name="van Eijk R."/>
            <person name="Schleper C."/>
            <person name="Guy L."/>
            <person name="Ettema T.J."/>
        </authorList>
    </citation>
    <scope>NUCLEOTIDE SEQUENCE</scope>
</reference>
<comment type="caution">
    <text evidence="1">The sequence shown here is derived from an EMBL/GenBank/DDBJ whole genome shotgun (WGS) entry which is preliminary data.</text>
</comment>
<dbReference type="EMBL" id="LAZR01040364">
    <property type="protein sequence ID" value="KKL14668.1"/>
    <property type="molecule type" value="Genomic_DNA"/>
</dbReference>
<organism evidence="1">
    <name type="scientific">marine sediment metagenome</name>
    <dbReference type="NCBI Taxonomy" id="412755"/>
    <lineage>
        <taxon>unclassified sequences</taxon>
        <taxon>metagenomes</taxon>
        <taxon>ecological metagenomes</taxon>
    </lineage>
</organism>